<evidence type="ECO:0000313" key="19">
    <source>
        <dbReference type="RefSeq" id="XP_022079682.1"/>
    </source>
</evidence>
<evidence type="ECO:0000313" key="18">
    <source>
        <dbReference type="Proteomes" id="UP000694845"/>
    </source>
</evidence>
<dbReference type="InterPro" id="IPR036249">
    <property type="entry name" value="Thioredoxin-like_sf"/>
</dbReference>
<comment type="subcellular location">
    <subcellularLocation>
        <location evidence="2">Mitochondrion inner membrane</location>
        <topology evidence="2">Peripheral membrane protein</topology>
        <orientation evidence="2">Matrix side</orientation>
    </subcellularLocation>
</comment>
<dbReference type="SMART" id="SM00916">
    <property type="entry name" value="L51_S25_CI-B8"/>
    <property type="match status" value="1"/>
</dbReference>
<protein>
    <recommendedName>
        <fullName evidence="5">NADH dehydrogenase [ubiquinone] 1 alpha subcomplex subunit 2</fullName>
    </recommendedName>
    <alternativeName>
        <fullName evidence="14">Complex I-B8</fullName>
    </alternativeName>
    <alternativeName>
        <fullName evidence="15">NADH-ubiquinone oxidoreductase B8 subunit</fullName>
    </alternativeName>
</protein>
<evidence type="ECO:0000256" key="7">
    <source>
        <dbReference type="ARBA" id="ARBA00022660"/>
    </source>
</evidence>
<dbReference type="KEGG" id="aplc:110973297"/>
<evidence type="ECO:0000256" key="2">
    <source>
        <dbReference type="ARBA" id="ARBA00004443"/>
    </source>
</evidence>
<gene>
    <name evidence="19" type="primary">LOC110973297</name>
</gene>
<dbReference type="Proteomes" id="UP000694845">
    <property type="component" value="Unplaced"/>
</dbReference>
<evidence type="ECO:0000256" key="3">
    <source>
        <dbReference type="ARBA" id="ARBA00008939"/>
    </source>
</evidence>
<dbReference type="Gene3D" id="3.40.30.10">
    <property type="entry name" value="Glutaredoxin"/>
    <property type="match status" value="1"/>
</dbReference>
<evidence type="ECO:0000256" key="15">
    <source>
        <dbReference type="ARBA" id="ARBA00032513"/>
    </source>
</evidence>
<evidence type="ECO:0000259" key="17">
    <source>
        <dbReference type="SMART" id="SM00916"/>
    </source>
</evidence>
<evidence type="ECO:0000256" key="1">
    <source>
        <dbReference type="ARBA" id="ARBA00003195"/>
    </source>
</evidence>
<feature type="domain" description="Ribosomal protein/NADH dehydrogenase" evidence="17">
    <location>
        <begin position="23"/>
        <end position="96"/>
    </location>
</feature>
<comment type="subunit">
    <text evidence="4">Complex I is composed of 45 different subunits.</text>
</comment>
<keyword evidence="9" id="KW-0249">Electron transport</keyword>
<evidence type="ECO:0000256" key="16">
    <source>
        <dbReference type="PIRSR" id="PIRSR005822-1"/>
    </source>
</evidence>
<dbReference type="GO" id="GO:0045271">
    <property type="term" value="C:respiratory chain complex I"/>
    <property type="evidence" value="ECO:0007669"/>
    <property type="project" value="UniProtKB-ARBA"/>
</dbReference>
<dbReference type="RefSeq" id="XP_022079682.1">
    <property type="nucleotide sequence ID" value="XM_022223990.1"/>
</dbReference>
<dbReference type="InterPro" id="IPR007741">
    <property type="entry name" value="Ribosomal_mL43/mS25/NADH_DH"/>
</dbReference>
<name>A0A8B7XHU1_ACAPL</name>
<keyword evidence="11" id="KW-0496">Mitochondrion</keyword>
<dbReference type="CTD" id="4695"/>
<keyword evidence="8" id="KW-0999">Mitochondrion inner membrane</keyword>
<evidence type="ECO:0000256" key="5">
    <source>
        <dbReference type="ARBA" id="ARBA00016394"/>
    </source>
</evidence>
<dbReference type="SUPFAM" id="SSF52833">
    <property type="entry name" value="Thioredoxin-like"/>
    <property type="match status" value="1"/>
</dbReference>
<accession>A0A8B7XHU1</accession>
<comment type="similarity">
    <text evidence="3">Belongs to the complex I NDUFA2 subunit family.</text>
</comment>
<dbReference type="PIRSF" id="PIRSF005822">
    <property type="entry name" value="NDUA2"/>
    <property type="match status" value="1"/>
</dbReference>
<reference evidence="19" key="1">
    <citation type="submission" date="2025-08" db="UniProtKB">
        <authorList>
            <consortium name="RefSeq"/>
        </authorList>
    </citation>
    <scope>IDENTIFICATION</scope>
</reference>
<organism evidence="18 19">
    <name type="scientific">Acanthaster planci</name>
    <name type="common">Crown-of-thorns starfish</name>
    <dbReference type="NCBI Taxonomy" id="133434"/>
    <lineage>
        <taxon>Eukaryota</taxon>
        <taxon>Metazoa</taxon>
        <taxon>Echinodermata</taxon>
        <taxon>Eleutherozoa</taxon>
        <taxon>Asterozoa</taxon>
        <taxon>Asteroidea</taxon>
        <taxon>Valvatacea</taxon>
        <taxon>Valvatida</taxon>
        <taxon>Acanthasteridae</taxon>
        <taxon>Acanthaster</taxon>
    </lineage>
</organism>
<feature type="disulfide bond" description="Redox-active" evidence="16">
    <location>
        <begin position="22"/>
        <end position="56"/>
    </location>
</feature>
<keyword evidence="13 16" id="KW-1015">Disulfide bond</keyword>
<dbReference type="GeneID" id="110973297"/>
<keyword evidence="12" id="KW-0472">Membrane</keyword>
<dbReference type="Pfam" id="PF05047">
    <property type="entry name" value="L51_S25_CI-B8"/>
    <property type="match status" value="1"/>
</dbReference>
<keyword evidence="6" id="KW-0813">Transport</keyword>
<dbReference type="InterPro" id="IPR016464">
    <property type="entry name" value="NADH_Ub_cplx-1_asu_su-2"/>
</dbReference>
<evidence type="ECO:0000256" key="12">
    <source>
        <dbReference type="ARBA" id="ARBA00023136"/>
    </source>
</evidence>
<evidence type="ECO:0000256" key="4">
    <source>
        <dbReference type="ARBA" id="ARBA00011533"/>
    </source>
</evidence>
<dbReference type="PANTHER" id="PTHR12878">
    <property type="entry name" value="NADH-UBIQUINONE OXIDOREDUCTASE B8 SUBUNIT"/>
    <property type="match status" value="1"/>
</dbReference>
<evidence type="ECO:0000256" key="8">
    <source>
        <dbReference type="ARBA" id="ARBA00022792"/>
    </source>
</evidence>
<dbReference type="PANTHER" id="PTHR12878:SF0">
    <property type="entry name" value="NADH DEHYDROGENASE [UBIQUINONE] 1 ALPHA SUBCOMPLEX SUBUNIT 2"/>
    <property type="match status" value="1"/>
</dbReference>
<dbReference type="GO" id="GO:0005743">
    <property type="term" value="C:mitochondrial inner membrane"/>
    <property type="evidence" value="ECO:0007669"/>
    <property type="project" value="UniProtKB-SubCell"/>
</dbReference>
<comment type="function">
    <text evidence="1">Accessory subunit of the mitochondrial membrane respiratory chain NADH dehydrogenase (Complex I), that is believed not to be involved in catalysis. Complex I functions in the transfer of electrons from NADH to the respiratory chain. The immediate electron acceptor for the enzyme is believed to be ubiquinone.</text>
</comment>
<evidence type="ECO:0000256" key="13">
    <source>
        <dbReference type="ARBA" id="ARBA00023157"/>
    </source>
</evidence>
<keyword evidence="18" id="KW-1185">Reference proteome</keyword>
<dbReference type="FunFam" id="3.40.30.10:FF:000127">
    <property type="entry name" value="NADH dehydrogenase [ubiquinone] 1 alpha subcomplex subunit 2"/>
    <property type="match status" value="1"/>
</dbReference>
<evidence type="ECO:0000256" key="9">
    <source>
        <dbReference type="ARBA" id="ARBA00022982"/>
    </source>
</evidence>
<sequence length="97" mass="11043">MASAAAVRRLPQHLKELRIHLCQRSPSSQGVREWVETHYVDMKKANPKFPFLIRECSGIQPKIYARYAFGREVSTPLANFTSQQVVDTLNTLADTEP</sequence>
<evidence type="ECO:0000256" key="14">
    <source>
        <dbReference type="ARBA" id="ARBA00031441"/>
    </source>
</evidence>
<keyword evidence="7" id="KW-0679">Respiratory chain</keyword>
<dbReference type="AlphaFoldDB" id="A0A8B7XHU1"/>
<evidence type="ECO:0000256" key="11">
    <source>
        <dbReference type="ARBA" id="ARBA00023128"/>
    </source>
</evidence>
<evidence type="ECO:0000256" key="10">
    <source>
        <dbReference type="ARBA" id="ARBA00022990"/>
    </source>
</evidence>
<dbReference type="OrthoDB" id="10250268at2759"/>
<keyword evidence="10" id="KW-0007">Acetylation</keyword>
<dbReference type="OMA" id="FIEQQYV"/>
<evidence type="ECO:0000256" key="6">
    <source>
        <dbReference type="ARBA" id="ARBA00022448"/>
    </source>
</evidence>
<proteinExistence type="inferred from homology"/>